<sequence length="529" mass="60489">MSTFEMKKFEGWETALDPDTLCLLSILDFCKTKLDFSFDKHIKHLTIPKFISYVTNNTTDKKWKKAIFILNDGLLKAKVAEATLRQAESLTGNKANAILNEMKLGFILNQKDKPIIGSKQTYPNEKSTLSTPSTPSNKEKSNSRNIFPNILPDGTVLVKNIFSENLSQHIEMLKNKKKLTAEEKATLTYGVSRVIDLSAHIRAWFTEVKCQDVMKDHKEILKIPKLTENINEFIAKVEKMVKEDDANGAYKYCLNQHADISVNTWFYKISKIYGNFLYKVKDGNVLLYCGSELHIEIDVIVKTCSYIVNGLQNGTGIYYKWGESFCPLSQSTSHERGRKCVVQFLGHTGIDLGGWKFSIQATPTKAIEDRCRSARINQSILNGLLSRDLIDAQVSLIKVPYLQIAGVFCQLLVEDLEIYKEVNEIFDELNHSRNLLEDIFKVDDVKSLSCKLVFIHKPWWTPKNKSQRLWQAVMVKTLYALYVMAGTRYKKRCYKLYNMASTSYIKQRVPVVQNGGYRLYETSGTCCVK</sequence>
<comment type="caution">
    <text evidence="2">The sequence shown here is derived from an EMBL/GenBank/DDBJ whole genome shotgun (WGS) entry which is preliminary data.</text>
</comment>
<reference evidence="2" key="1">
    <citation type="submission" date="2019-10" db="EMBL/GenBank/DDBJ databases">
        <title>Conservation and host-specific expression of non-tandemly repeated heterogenous ribosome RNA gene in arbuscular mycorrhizal fungi.</title>
        <authorList>
            <person name="Maeda T."/>
            <person name="Kobayashi Y."/>
            <person name="Nakagawa T."/>
            <person name="Ezawa T."/>
            <person name="Yamaguchi K."/>
            <person name="Bino T."/>
            <person name="Nishimoto Y."/>
            <person name="Shigenobu S."/>
            <person name="Kawaguchi M."/>
        </authorList>
    </citation>
    <scope>NUCLEOTIDE SEQUENCE</scope>
    <source>
        <strain evidence="2">HR1</strain>
    </source>
</reference>
<evidence type="ECO:0000313" key="2">
    <source>
        <dbReference type="EMBL" id="GET04712.1"/>
    </source>
</evidence>
<dbReference type="OrthoDB" id="2439721at2759"/>
<dbReference type="Proteomes" id="UP000615446">
    <property type="component" value="Unassembled WGS sequence"/>
</dbReference>
<gene>
    <name evidence="2" type="ORF">RCL2_003101100</name>
</gene>
<feature type="compositionally biased region" description="Polar residues" evidence="1">
    <location>
        <begin position="118"/>
        <end position="136"/>
    </location>
</feature>
<evidence type="ECO:0000313" key="3">
    <source>
        <dbReference type="Proteomes" id="UP000615446"/>
    </source>
</evidence>
<evidence type="ECO:0000256" key="1">
    <source>
        <dbReference type="SAM" id="MobiDB-lite"/>
    </source>
</evidence>
<proteinExistence type="predicted"/>
<accession>A0A8H3MHW4</accession>
<dbReference type="AlphaFoldDB" id="A0A8H3MHW4"/>
<organism evidence="2 3">
    <name type="scientific">Rhizophagus clarus</name>
    <dbReference type="NCBI Taxonomy" id="94130"/>
    <lineage>
        <taxon>Eukaryota</taxon>
        <taxon>Fungi</taxon>
        <taxon>Fungi incertae sedis</taxon>
        <taxon>Mucoromycota</taxon>
        <taxon>Glomeromycotina</taxon>
        <taxon>Glomeromycetes</taxon>
        <taxon>Glomerales</taxon>
        <taxon>Glomeraceae</taxon>
        <taxon>Rhizophagus</taxon>
    </lineage>
</organism>
<feature type="region of interest" description="Disordered" evidence="1">
    <location>
        <begin position="117"/>
        <end position="146"/>
    </location>
</feature>
<name>A0A8H3MHW4_9GLOM</name>
<dbReference type="EMBL" id="BLAL01000356">
    <property type="protein sequence ID" value="GET04712.1"/>
    <property type="molecule type" value="Genomic_DNA"/>
</dbReference>
<protein>
    <submittedName>
        <fullName evidence="2">Uncharacterized protein</fullName>
    </submittedName>
</protein>